<evidence type="ECO:0000256" key="6">
    <source>
        <dbReference type="PROSITE-ProRule" id="PRU10141"/>
    </source>
</evidence>
<dbReference type="InterPro" id="IPR017441">
    <property type="entry name" value="Protein_kinase_ATP_BS"/>
</dbReference>
<feature type="domain" description="Protein kinase" evidence="8">
    <location>
        <begin position="14"/>
        <end position="267"/>
    </location>
</feature>
<dbReference type="SMART" id="SM00220">
    <property type="entry name" value="S_TKc"/>
    <property type="match status" value="1"/>
</dbReference>
<dbReference type="PANTHER" id="PTHR24350">
    <property type="entry name" value="SERINE/THREONINE-PROTEIN KINASE IAL-RELATED"/>
    <property type="match status" value="1"/>
</dbReference>
<gene>
    <name evidence="9" type="ORF">M9Y10_005130</name>
</gene>
<dbReference type="PROSITE" id="PS50011">
    <property type="entry name" value="PROTEIN_KINASE_DOM"/>
    <property type="match status" value="1"/>
</dbReference>
<name>A0ABR2JM67_9EUKA</name>
<feature type="region of interest" description="Disordered" evidence="7">
    <location>
        <begin position="495"/>
        <end position="532"/>
    </location>
</feature>
<feature type="binding site" evidence="6">
    <location>
        <position position="43"/>
    </location>
    <ligand>
        <name>ATP</name>
        <dbReference type="ChEBI" id="CHEBI:30616"/>
    </ligand>
</feature>
<proteinExistence type="predicted"/>
<dbReference type="InterPro" id="IPR030616">
    <property type="entry name" value="Aur-like"/>
</dbReference>
<sequence>MCLASAEEDLSADFSEVTVIGKGMTATVYSALHKKTMKTVAIKQINRSTLINSRVRQSFENELKILESADHPFISLFYNLIQGELYFYLVIEIANRGTLGGFVSTRGALREKESVRVFCETLSAINYLHRHLNIIHRDIKTDNILFDDFFNVRLIDFGLGKITDPNVPMVQTTCGTYPFTAPEILKHEKYDKEVDIWSLGVCLYIMSTCELPFKSNNQKVLIDQIINEEPNYPSKLGDDLVDLLKKMLQKDPTKRITPEEIAQHPWISSSKYSVYLTDAFMFNSQFLVNGPIDEKIAQNMAAHGLDEKKYNELFTEDAMYYRIMKKAKILELLKSTQGNLPMPQTNSFKNSIAQRHAFCEKRRKLALNIPCPASDKAQKSTPNLETHIESNIEGDEYNITGNFIENNNENKGETETENLSLPNGITQMSSLFYRSSNAITCRTAGLSEFSTQNSPIPRAVSTKCHSGSLLEANANPINQKTPGITITRFKNKNWAQYSSGGGSGKPRILKPKLHSSGPGSLTADPTKQPEPA</sequence>
<keyword evidence="10" id="KW-1185">Reference proteome</keyword>
<evidence type="ECO:0000313" key="9">
    <source>
        <dbReference type="EMBL" id="KAK8878362.1"/>
    </source>
</evidence>
<keyword evidence="3 6" id="KW-0547">Nucleotide-binding</keyword>
<organism evidence="9 10">
    <name type="scientific">Tritrichomonas musculus</name>
    <dbReference type="NCBI Taxonomy" id="1915356"/>
    <lineage>
        <taxon>Eukaryota</taxon>
        <taxon>Metamonada</taxon>
        <taxon>Parabasalia</taxon>
        <taxon>Tritrichomonadida</taxon>
        <taxon>Tritrichomonadidae</taxon>
        <taxon>Tritrichomonas</taxon>
    </lineage>
</organism>
<dbReference type="InterPro" id="IPR011009">
    <property type="entry name" value="Kinase-like_dom_sf"/>
</dbReference>
<evidence type="ECO:0000256" key="3">
    <source>
        <dbReference type="ARBA" id="ARBA00022741"/>
    </source>
</evidence>
<keyword evidence="1" id="KW-0723">Serine/threonine-protein kinase</keyword>
<keyword evidence="2" id="KW-0808">Transferase</keyword>
<accession>A0ABR2JM67</accession>
<evidence type="ECO:0000256" key="2">
    <source>
        <dbReference type="ARBA" id="ARBA00022679"/>
    </source>
</evidence>
<dbReference type="Gene3D" id="1.10.510.10">
    <property type="entry name" value="Transferase(Phosphotransferase) domain 1"/>
    <property type="match status" value="1"/>
</dbReference>
<keyword evidence="5 6" id="KW-0067">ATP-binding</keyword>
<comment type="caution">
    <text evidence="9">The sequence shown here is derived from an EMBL/GenBank/DDBJ whole genome shotgun (WGS) entry which is preliminary data.</text>
</comment>
<dbReference type="EMBL" id="JAPFFF010000011">
    <property type="protein sequence ID" value="KAK8878362.1"/>
    <property type="molecule type" value="Genomic_DNA"/>
</dbReference>
<dbReference type="InterPro" id="IPR008271">
    <property type="entry name" value="Ser/Thr_kinase_AS"/>
</dbReference>
<dbReference type="InterPro" id="IPR000719">
    <property type="entry name" value="Prot_kinase_dom"/>
</dbReference>
<dbReference type="SUPFAM" id="SSF56112">
    <property type="entry name" value="Protein kinase-like (PK-like)"/>
    <property type="match status" value="1"/>
</dbReference>
<reference evidence="9 10" key="1">
    <citation type="submission" date="2024-04" db="EMBL/GenBank/DDBJ databases">
        <title>Tritrichomonas musculus Genome.</title>
        <authorList>
            <person name="Alves-Ferreira E."/>
            <person name="Grigg M."/>
            <person name="Lorenzi H."/>
            <person name="Galac M."/>
        </authorList>
    </citation>
    <scope>NUCLEOTIDE SEQUENCE [LARGE SCALE GENOMIC DNA]</scope>
    <source>
        <strain evidence="9 10">EAF2021</strain>
    </source>
</reference>
<evidence type="ECO:0000256" key="5">
    <source>
        <dbReference type="ARBA" id="ARBA00022840"/>
    </source>
</evidence>
<dbReference type="Pfam" id="PF00069">
    <property type="entry name" value="Pkinase"/>
    <property type="match status" value="1"/>
</dbReference>
<dbReference type="PROSITE" id="PS00107">
    <property type="entry name" value="PROTEIN_KINASE_ATP"/>
    <property type="match status" value="1"/>
</dbReference>
<dbReference type="Proteomes" id="UP001470230">
    <property type="component" value="Unassembled WGS sequence"/>
</dbReference>
<dbReference type="PROSITE" id="PS00108">
    <property type="entry name" value="PROTEIN_KINASE_ST"/>
    <property type="match status" value="1"/>
</dbReference>
<evidence type="ECO:0000259" key="8">
    <source>
        <dbReference type="PROSITE" id="PS50011"/>
    </source>
</evidence>
<evidence type="ECO:0000256" key="7">
    <source>
        <dbReference type="SAM" id="MobiDB-lite"/>
    </source>
</evidence>
<evidence type="ECO:0000256" key="1">
    <source>
        <dbReference type="ARBA" id="ARBA00022527"/>
    </source>
</evidence>
<evidence type="ECO:0000313" key="10">
    <source>
        <dbReference type="Proteomes" id="UP001470230"/>
    </source>
</evidence>
<evidence type="ECO:0000256" key="4">
    <source>
        <dbReference type="ARBA" id="ARBA00022777"/>
    </source>
</evidence>
<protein>
    <recommendedName>
        <fullName evidence="8">Protein kinase domain-containing protein</fullName>
    </recommendedName>
</protein>
<keyword evidence="4" id="KW-0418">Kinase</keyword>